<gene>
    <name evidence="2" type="ORF">Cgig2_032848</name>
</gene>
<dbReference type="Proteomes" id="UP001153076">
    <property type="component" value="Unassembled WGS sequence"/>
</dbReference>
<evidence type="ECO:0000256" key="1">
    <source>
        <dbReference type="SAM" id="MobiDB-lite"/>
    </source>
</evidence>
<evidence type="ECO:0000313" key="3">
    <source>
        <dbReference type="Proteomes" id="UP001153076"/>
    </source>
</evidence>
<accession>A0A9Q1JLA1</accession>
<keyword evidence="3" id="KW-1185">Reference proteome</keyword>
<protein>
    <submittedName>
        <fullName evidence="2">Uncharacterized protein</fullName>
    </submittedName>
</protein>
<feature type="region of interest" description="Disordered" evidence="1">
    <location>
        <begin position="132"/>
        <end position="182"/>
    </location>
</feature>
<sequence>MCAAPGEAQDIGYQPGGDVGVDSEPVVGESGALPEPHVGEEVASTDALGPGIDEGNMGGDSATGEGVSTTPASSAVNVEDCTPGAMEGVDYDATLDPGMQSVHHVWPIAADSMAAEDEACVEPLLGESVERVTTPKDDAQITGETERTSPDADDMGCEDNSGGKSSNIVTRMRRKPQGRKPAAVHGTYSLTQLVLAGYISAPLSAIEMELVTNVRSRFKAYALMPDSGKYMGGRVAVLFAQ</sequence>
<dbReference type="AlphaFoldDB" id="A0A9Q1JLA1"/>
<dbReference type="EMBL" id="JAKOGI010001093">
    <property type="protein sequence ID" value="KAJ8427789.1"/>
    <property type="molecule type" value="Genomic_DNA"/>
</dbReference>
<organism evidence="2 3">
    <name type="scientific">Carnegiea gigantea</name>
    <dbReference type="NCBI Taxonomy" id="171969"/>
    <lineage>
        <taxon>Eukaryota</taxon>
        <taxon>Viridiplantae</taxon>
        <taxon>Streptophyta</taxon>
        <taxon>Embryophyta</taxon>
        <taxon>Tracheophyta</taxon>
        <taxon>Spermatophyta</taxon>
        <taxon>Magnoliopsida</taxon>
        <taxon>eudicotyledons</taxon>
        <taxon>Gunneridae</taxon>
        <taxon>Pentapetalae</taxon>
        <taxon>Caryophyllales</taxon>
        <taxon>Cactineae</taxon>
        <taxon>Cactaceae</taxon>
        <taxon>Cactoideae</taxon>
        <taxon>Echinocereeae</taxon>
        <taxon>Carnegiea</taxon>
    </lineage>
</organism>
<name>A0A9Q1JLA1_9CARY</name>
<evidence type="ECO:0000313" key="2">
    <source>
        <dbReference type="EMBL" id="KAJ8427789.1"/>
    </source>
</evidence>
<reference evidence="2" key="1">
    <citation type="submission" date="2022-04" db="EMBL/GenBank/DDBJ databases">
        <title>Carnegiea gigantea Genome sequencing and assembly v2.</title>
        <authorList>
            <person name="Copetti D."/>
            <person name="Sanderson M.J."/>
            <person name="Burquez A."/>
            <person name="Wojciechowski M.F."/>
        </authorList>
    </citation>
    <scope>NUCLEOTIDE SEQUENCE</scope>
    <source>
        <strain evidence="2">SGP5-SGP5p</strain>
        <tissue evidence="2">Aerial part</tissue>
    </source>
</reference>
<feature type="compositionally biased region" description="Basic and acidic residues" evidence="1">
    <location>
        <begin position="132"/>
        <end position="150"/>
    </location>
</feature>
<feature type="compositionally biased region" description="Polar residues" evidence="1">
    <location>
        <begin position="66"/>
        <end position="76"/>
    </location>
</feature>
<proteinExistence type="predicted"/>
<feature type="region of interest" description="Disordered" evidence="1">
    <location>
        <begin position="1"/>
        <end position="79"/>
    </location>
</feature>
<comment type="caution">
    <text evidence="2">The sequence shown here is derived from an EMBL/GenBank/DDBJ whole genome shotgun (WGS) entry which is preliminary data.</text>
</comment>